<feature type="domain" description="SLBB" evidence="17">
    <location>
        <begin position="148"/>
        <end position="227"/>
    </location>
</feature>
<dbReference type="PANTHER" id="PTHR33619:SF3">
    <property type="entry name" value="POLYSACCHARIDE EXPORT PROTEIN GFCE-RELATED"/>
    <property type="match status" value="1"/>
</dbReference>
<evidence type="ECO:0000256" key="2">
    <source>
        <dbReference type="ARBA" id="ARBA00009450"/>
    </source>
</evidence>
<dbReference type="AlphaFoldDB" id="A0A9D2HY62"/>
<evidence type="ECO:0000256" key="9">
    <source>
        <dbReference type="ARBA" id="ARBA00023065"/>
    </source>
</evidence>
<evidence type="ECO:0000256" key="10">
    <source>
        <dbReference type="ARBA" id="ARBA00023114"/>
    </source>
</evidence>
<dbReference type="PANTHER" id="PTHR33619">
    <property type="entry name" value="POLYSACCHARIDE EXPORT PROTEIN GFCE-RELATED"/>
    <property type="match status" value="1"/>
</dbReference>
<reference evidence="18" key="1">
    <citation type="journal article" date="2021" name="PeerJ">
        <title>Extensive microbial diversity within the chicken gut microbiome revealed by metagenomics and culture.</title>
        <authorList>
            <person name="Gilroy R."/>
            <person name="Ravi A."/>
            <person name="Getino M."/>
            <person name="Pursley I."/>
            <person name="Horton D.L."/>
            <person name="Alikhan N.F."/>
            <person name="Baker D."/>
            <person name="Gharbi K."/>
            <person name="Hall N."/>
            <person name="Watson M."/>
            <person name="Adriaenssens E.M."/>
            <person name="Foster-Nyarko E."/>
            <person name="Jarju S."/>
            <person name="Secka A."/>
            <person name="Antonio M."/>
            <person name="Oren A."/>
            <person name="Chaudhuri R.R."/>
            <person name="La Ragione R."/>
            <person name="Hildebrand F."/>
            <person name="Pallen M.J."/>
        </authorList>
    </citation>
    <scope>NUCLEOTIDE SEQUENCE</scope>
    <source>
        <strain evidence="18">ChiHjej12B11-9795</strain>
    </source>
</reference>
<keyword evidence="14" id="KW-0449">Lipoprotein</keyword>
<keyword evidence="15" id="KW-1133">Transmembrane helix</keyword>
<evidence type="ECO:0000256" key="12">
    <source>
        <dbReference type="ARBA" id="ARBA00023139"/>
    </source>
</evidence>
<feature type="transmembrane region" description="Helical" evidence="15">
    <location>
        <begin position="245"/>
        <end position="264"/>
    </location>
</feature>
<evidence type="ECO:0000256" key="4">
    <source>
        <dbReference type="ARBA" id="ARBA00022452"/>
    </source>
</evidence>
<keyword evidence="9" id="KW-0406">Ion transport</keyword>
<dbReference type="GO" id="GO:0046930">
    <property type="term" value="C:pore complex"/>
    <property type="evidence" value="ECO:0007669"/>
    <property type="project" value="UniProtKB-KW"/>
</dbReference>
<evidence type="ECO:0000313" key="18">
    <source>
        <dbReference type="EMBL" id="HJA86516.1"/>
    </source>
</evidence>
<dbReference type="Gene3D" id="3.10.560.10">
    <property type="entry name" value="Outer membrane lipoprotein wza domain like"/>
    <property type="match status" value="1"/>
</dbReference>
<evidence type="ECO:0000256" key="7">
    <source>
        <dbReference type="ARBA" id="ARBA00022729"/>
    </source>
</evidence>
<evidence type="ECO:0000313" key="19">
    <source>
        <dbReference type="Proteomes" id="UP000823862"/>
    </source>
</evidence>
<sequence length="265" mass="29720">MNLKKLILSLGVVAVLSSCTSYRQSLYLRDDEVLEQISQKGRLYEYHIMPKDELTITVSTSDPEVSAPFYRKIGQSKLQNGNMNQGMSNAKLLDYLVDNEGYIDFPILGKLHVVGLTNRQCEDLIRQRLQPYLNETPNVTVRTLSYTVSVLGEVNRPGTYSVTDERITIFEALAQAGDMTLFARRNDVELLREDSLGRRTVTHLDLTAADITLSPCYYLQQNDVVYVKPTKAKVRSNTLSSNSSFWISLTSLAATIASLVIIAVQ</sequence>
<reference evidence="18" key="2">
    <citation type="submission" date="2021-04" db="EMBL/GenBank/DDBJ databases">
        <authorList>
            <person name="Gilroy R."/>
        </authorList>
    </citation>
    <scope>NUCLEOTIDE SEQUENCE</scope>
    <source>
        <strain evidence="18">ChiHjej12B11-9795</strain>
    </source>
</reference>
<dbReference type="Pfam" id="PF22461">
    <property type="entry name" value="SLBB_2"/>
    <property type="match status" value="1"/>
</dbReference>
<dbReference type="GO" id="GO:0009279">
    <property type="term" value="C:cell outer membrane"/>
    <property type="evidence" value="ECO:0007669"/>
    <property type="project" value="UniProtKB-SubCell"/>
</dbReference>
<accession>A0A9D2HY62</accession>
<dbReference type="InterPro" id="IPR003715">
    <property type="entry name" value="Poly_export_N"/>
</dbReference>
<keyword evidence="10" id="KW-0626">Porin</keyword>
<evidence type="ECO:0000259" key="16">
    <source>
        <dbReference type="Pfam" id="PF02563"/>
    </source>
</evidence>
<name>A0A9D2HY62_9BACE</name>
<dbReference type="Proteomes" id="UP000823862">
    <property type="component" value="Unassembled WGS sequence"/>
</dbReference>
<evidence type="ECO:0000259" key="17">
    <source>
        <dbReference type="Pfam" id="PF22461"/>
    </source>
</evidence>
<dbReference type="PROSITE" id="PS51257">
    <property type="entry name" value="PROKAR_LIPOPROTEIN"/>
    <property type="match status" value="1"/>
</dbReference>
<dbReference type="GO" id="GO:0015159">
    <property type="term" value="F:polysaccharide transmembrane transporter activity"/>
    <property type="evidence" value="ECO:0007669"/>
    <property type="project" value="InterPro"/>
</dbReference>
<keyword evidence="11 15" id="KW-0472">Membrane</keyword>
<keyword evidence="6 15" id="KW-0812">Transmembrane</keyword>
<keyword evidence="13" id="KW-0998">Cell outer membrane</keyword>
<evidence type="ECO:0000256" key="3">
    <source>
        <dbReference type="ARBA" id="ARBA00022448"/>
    </source>
</evidence>
<evidence type="ECO:0000256" key="15">
    <source>
        <dbReference type="SAM" id="Phobius"/>
    </source>
</evidence>
<dbReference type="EMBL" id="DWZI01000050">
    <property type="protein sequence ID" value="HJA86516.1"/>
    <property type="molecule type" value="Genomic_DNA"/>
</dbReference>
<dbReference type="InterPro" id="IPR054765">
    <property type="entry name" value="SLBB_dom"/>
</dbReference>
<comment type="subcellular location">
    <subcellularLocation>
        <location evidence="1">Cell outer membrane</location>
        <topology evidence="1">Multi-pass membrane protein</topology>
    </subcellularLocation>
</comment>
<dbReference type="Pfam" id="PF02563">
    <property type="entry name" value="Poly_export"/>
    <property type="match status" value="1"/>
</dbReference>
<evidence type="ECO:0000256" key="13">
    <source>
        <dbReference type="ARBA" id="ARBA00023237"/>
    </source>
</evidence>
<gene>
    <name evidence="18" type="ORF">H9950_10080</name>
</gene>
<keyword evidence="8" id="KW-0625">Polysaccharide transport</keyword>
<evidence type="ECO:0000256" key="1">
    <source>
        <dbReference type="ARBA" id="ARBA00004571"/>
    </source>
</evidence>
<evidence type="ECO:0000256" key="5">
    <source>
        <dbReference type="ARBA" id="ARBA00022597"/>
    </source>
</evidence>
<dbReference type="InterPro" id="IPR049712">
    <property type="entry name" value="Poly_export"/>
</dbReference>
<feature type="domain" description="Polysaccharide export protein N-terminal" evidence="16">
    <location>
        <begin position="44"/>
        <end position="142"/>
    </location>
</feature>
<organism evidence="18 19">
    <name type="scientific">Candidatus Bacteroides avicola</name>
    <dbReference type="NCBI Taxonomy" id="2838468"/>
    <lineage>
        <taxon>Bacteria</taxon>
        <taxon>Pseudomonadati</taxon>
        <taxon>Bacteroidota</taxon>
        <taxon>Bacteroidia</taxon>
        <taxon>Bacteroidales</taxon>
        <taxon>Bacteroidaceae</taxon>
        <taxon>Bacteroides</taxon>
    </lineage>
</organism>
<keyword evidence="3" id="KW-0813">Transport</keyword>
<keyword evidence="5" id="KW-0762">Sugar transport</keyword>
<comment type="caution">
    <text evidence="18">The sequence shown here is derived from an EMBL/GenBank/DDBJ whole genome shotgun (WGS) entry which is preliminary data.</text>
</comment>
<evidence type="ECO:0000256" key="6">
    <source>
        <dbReference type="ARBA" id="ARBA00022692"/>
    </source>
</evidence>
<evidence type="ECO:0000256" key="8">
    <source>
        <dbReference type="ARBA" id="ARBA00023047"/>
    </source>
</evidence>
<dbReference type="GO" id="GO:0006811">
    <property type="term" value="P:monoatomic ion transport"/>
    <property type="evidence" value="ECO:0007669"/>
    <property type="project" value="UniProtKB-KW"/>
</dbReference>
<keyword evidence="4" id="KW-1134">Transmembrane beta strand</keyword>
<evidence type="ECO:0000256" key="14">
    <source>
        <dbReference type="ARBA" id="ARBA00023288"/>
    </source>
</evidence>
<keyword evidence="7" id="KW-0732">Signal</keyword>
<proteinExistence type="inferred from homology"/>
<dbReference type="GO" id="GO:0015288">
    <property type="term" value="F:porin activity"/>
    <property type="evidence" value="ECO:0007669"/>
    <property type="project" value="UniProtKB-KW"/>
</dbReference>
<evidence type="ECO:0000256" key="11">
    <source>
        <dbReference type="ARBA" id="ARBA00023136"/>
    </source>
</evidence>
<comment type="similarity">
    <text evidence="2">Belongs to the BexD/CtrA/VexA family.</text>
</comment>
<keyword evidence="12" id="KW-0564">Palmitate</keyword>
<protein>
    <submittedName>
        <fullName evidence="18">Polysaccharide export protein</fullName>
    </submittedName>
</protein>